<accession>A0A369KV44</accession>
<keyword evidence="2" id="KW-1185">Reference proteome</keyword>
<dbReference type="EMBL" id="QOVW01000079">
    <property type="protein sequence ID" value="RDB35623.1"/>
    <property type="molecule type" value="Genomic_DNA"/>
</dbReference>
<gene>
    <name evidence="1" type="ORF">DCC88_09035</name>
</gene>
<comment type="caution">
    <text evidence="1">The sequence shown here is derived from an EMBL/GenBank/DDBJ whole genome shotgun (WGS) entry which is preliminary data.</text>
</comment>
<evidence type="ECO:0000313" key="1">
    <source>
        <dbReference type="EMBL" id="RDB35623.1"/>
    </source>
</evidence>
<dbReference type="Proteomes" id="UP000253934">
    <property type="component" value="Unassembled WGS sequence"/>
</dbReference>
<evidence type="ECO:0000313" key="2">
    <source>
        <dbReference type="Proteomes" id="UP000253934"/>
    </source>
</evidence>
<organism evidence="1 2">
    <name type="scientific">Spirobacillus cienkowskii</name>
    <dbReference type="NCBI Taxonomy" id="495820"/>
    <lineage>
        <taxon>Bacteria</taxon>
        <taxon>Pseudomonadati</taxon>
        <taxon>Bdellovibrionota</taxon>
        <taxon>Oligoflexia</taxon>
        <taxon>Silvanigrellales</taxon>
        <taxon>Spirobacillus</taxon>
    </lineage>
</organism>
<evidence type="ECO:0008006" key="3">
    <source>
        <dbReference type="Google" id="ProtNLM"/>
    </source>
</evidence>
<dbReference type="AlphaFoldDB" id="A0A369KV44"/>
<protein>
    <recommendedName>
        <fullName evidence="3">Type IX secretion system membrane protein PorP/SprF</fullName>
    </recommendedName>
</protein>
<name>A0A369KV44_9BACT</name>
<proteinExistence type="predicted"/>
<sequence>MQNINKSDIIFSRFSFFPNIVFDFAEFGILVDSHLSGYTSKLNSPQTSAFSATTYDREFSIVRRDQFGLIGGFSLPIFEHFIIGFGARYLQRKTIINIIEADKNSTINESYQNIEDNANYTKGTAFDVGIIVPFQHFLRSKIGVSLLDIGDTTYKSAKSLSKDEIEKMNIKAGLSINPSISKNIGATVSIEQERINNSRLNFRDKIRAGCELSFGSFNGSNAPFSMRIGYGMQSVSAGVSVNLFFADIDFSTYGEQVSTADGFVTDRRYVAKISVSLVE</sequence>
<reference evidence="1" key="1">
    <citation type="submission" date="2018-04" db="EMBL/GenBank/DDBJ databases">
        <title>Draft genome sequence of the Candidatus Spirobacillus cienkowskii, a pathogen of freshwater Daphnia species, reconstructed from hemolymph metagenomic reads.</title>
        <authorList>
            <person name="Bresciani L."/>
            <person name="Lemos L.N."/>
            <person name="Wale N."/>
            <person name="Lin J.Y."/>
            <person name="Fernandes G.R."/>
            <person name="Duffy M.A."/>
            <person name="Rodrigues J.M."/>
        </authorList>
    </citation>
    <scope>NUCLEOTIDE SEQUENCE [LARGE SCALE GENOMIC DNA]</scope>
    <source>
        <strain evidence="1">Binning01</strain>
    </source>
</reference>